<dbReference type="InterPro" id="IPR013783">
    <property type="entry name" value="Ig-like_fold"/>
</dbReference>
<evidence type="ECO:0000256" key="2">
    <source>
        <dbReference type="SAM" id="SignalP"/>
    </source>
</evidence>
<evidence type="ECO:0000313" key="5">
    <source>
        <dbReference type="Proteomes" id="UP001244787"/>
    </source>
</evidence>
<dbReference type="InterPro" id="IPR026444">
    <property type="entry name" value="Secre_tail"/>
</dbReference>
<evidence type="ECO:0000256" key="1">
    <source>
        <dbReference type="ARBA" id="ARBA00022729"/>
    </source>
</evidence>
<dbReference type="Pfam" id="PF18962">
    <property type="entry name" value="Por_Secre_tail"/>
    <property type="match status" value="1"/>
</dbReference>
<dbReference type="RefSeq" id="WP_290254629.1">
    <property type="nucleotide sequence ID" value="NZ_JAUGQQ010000005.1"/>
</dbReference>
<keyword evidence="1 2" id="KW-0732">Signal</keyword>
<feature type="signal peptide" evidence="2">
    <location>
        <begin position="1"/>
        <end position="22"/>
    </location>
</feature>
<evidence type="ECO:0000259" key="3">
    <source>
        <dbReference type="Pfam" id="PF18962"/>
    </source>
</evidence>
<reference evidence="4 5" key="1">
    <citation type="submission" date="2023-06" db="EMBL/GenBank/DDBJ databases">
        <authorList>
            <person name="Ye Y.-Q."/>
            <person name="Du Z.-J."/>
        </authorList>
    </citation>
    <scope>NUCLEOTIDE SEQUENCE [LARGE SCALE GENOMIC DNA]</scope>
    <source>
        <strain evidence="4 5">SDUM287046</strain>
    </source>
</reference>
<proteinExistence type="predicted"/>
<name>A0ABT8DMS8_9FLAO</name>
<dbReference type="InterPro" id="IPR021615">
    <property type="entry name" value="Omp28"/>
</dbReference>
<dbReference type="Proteomes" id="UP001244787">
    <property type="component" value="Unassembled WGS sequence"/>
</dbReference>
<organism evidence="4 5">
    <name type="scientific">Aequorivita aurantiaca</name>
    <dbReference type="NCBI Taxonomy" id="3053356"/>
    <lineage>
        <taxon>Bacteria</taxon>
        <taxon>Pseudomonadati</taxon>
        <taxon>Bacteroidota</taxon>
        <taxon>Flavobacteriia</taxon>
        <taxon>Flavobacteriales</taxon>
        <taxon>Flavobacteriaceae</taxon>
        <taxon>Aequorivita</taxon>
    </lineage>
</organism>
<feature type="chain" id="PRO_5045094367" evidence="2">
    <location>
        <begin position="23"/>
        <end position="565"/>
    </location>
</feature>
<keyword evidence="5" id="KW-1185">Reference proteome</keyword>
<dbReference type="Gene3D" id="2.60.40.10">
    <property type="entry name" value="Immunoglobulins"/>
    <property type="match status" value="1"/>
</dbReference>
<dbReference type="EMBL" id="JAUGQQ010000005">
    <property type="protein sequence ID" value="MDN3724538.1"/>
    <property type="molecule type" value="Genomic_DNA"/>
</dbReference>
<dbReference type="Pfam" id="PF11551">
    <property type="entry name" value="Omp28"/>
    <property type="match status" value="1"/>
</dbReference>
<accession>A0ABT8DMS8</accession>
<dbReference type="NCBIfam" id="TIGR04183">
    <property type="entry name" value="Por_Secre_tail"/>
    <property type="match status" value="1"/>
</dbReference>
<evidence type="ECO:0000313" key="4">
    <source>
        <dbReference type="EMBL" id="MDN3724538.1"/>
    </source>
</evidence>
<feature type="domain" description="Secretion system C-terminal sorting" evidence="3">
    <location>
        <begin position="495"/>
        <end position="563"/>
    </location>
</feature>
<sequence>MFKKLPLSLVAALLAFATYGQTIVSTSPQDQNVVLEEFTGIHCQYCPDGHAIAKAIQDANPDRVSLINIHQGGYAVPSGNEPDFRTPYGNAIVGQSYSGSGFGYPSGTVNRHVFPGRSMASGGGTAMSRSYWSVSSNETMAIGSVVNVGVEASIDVNTSVLTVHVEAYYTGNSPQSTNLLNVALLQNNTKGPQTGGGQGNNYVHMHRLVEMITGQWGEVINTTTAGTFVDRTYTYTIPAAYNNVPTELADMEVVAYIANTHQEIPSGNRAYPSYTGLTHANDANIRSITEVPATCKTNLAPEINVQNLGQNPITSMAIEYVINGDSNIYNWTGNILSLHSETIELPEAPFALQENNTLEIILPSDDNNSNNSATVTFDRAPAGTKNVTMELHIDNFGAQTRWYVYNSNGTTLYNGGPYPNNNPQVIIENFDLPLDCYEFRVLDTSSNGGGEITLTDNQGTVLYHTNGNYGNGERSPFSSNGQLGVNQNQLENISVYPNPASSTINVKNAENASIQVYDLLGKLILSQNNIAMDAQINVSQLQSGTYFMKISKDNLVTTKRFVINQ</sequence>
<gene>
    <name evidence="4" type="ORF">QRD02_09095</name>
</gene>
<comment type="caution">
    <text evidence="4">The sequence shown here is derived from an EMBL/GenBank/DDBJ whole genome shotgun (WGS) entry which is preliminary data.</text>
</comment>
<protein>
    <submittedName>
        <fullName evidence="4">T9SS type A sorting domain-containing protein</fullName>
    </submittedName>
</protein>